<dbReference type="PANTHER" id="PTHR11638">
    <property type="entry name" value="ATP-DEPENDENT CLP PROTEASE"/>
    <property type="match status" value="1"/>
</dbReference>
<keyword evidence="6" id="KW-1185">Reference proteome</keyword>
<dbReference type="PROSITE" id="PS51903">
    <property type="entry name" value="CLP_R"/>
    <property type="match status" value="1"/>
</dbReference>
<dbReference type="Proteomes" id="UP000228976">
    <property type="component" value="Unassembled WGS sequence"/>
</dbReference>
<keyword evidence="3" id="KW-0677">Repeat</keyword>
<dbReference type="InterPro" id="IPR027417">
    <property type="entry name" value="P-loop_NTPase"/>
</dbReference>
<dbReference type="AlphaFoldDB" id="A0A261F6L2"/>
<evidence type="ECO:0000313" key="5">
    <source>
        <dbReference type="EMBL" id="OZG54673.1"/>
    </source>
</evidence>
<dbReference type="GO" id="GO:0005524">
    <property type="term" value="F:ATP binding"/>
    <property type="evidence" value="ECO:0007669"/>
    <property type="project" value="UniProtKB-KW"/>
</dbReference>
<evidence type="ECO:0000259" key="4">
    <source>
        <dbReference type="PROSITE" id="PS51903"/>
    </source>
</evidence>
<name>A0A261F6L2_9BIFI</name>
<dbReference type="InterPro" id="IPR036628">
    <property type="entry name" value="Clp_N_dom_sf"/>
</dbReference>
<dbReference type="GO" id="GO:0034605">
    <property type="term" value="P:cellular response to heat"/>
    <property type="evidence" value="ECO:0007669"/>
    <property type="project" value="TreeGrafter"/>
</dbReference>
<dbReference type="SUPFAM" id="SSF52540">
    <property type="entry name" value="P-loop containing nucleoside triphosphate hydrolases"/>
    <property type="match status" value="1"/>
</dbReference>
<feature type="non-terminal residue" evidence="5">
    <location>
        <position position="278"/>
    </location>
</feature>
<accession>A0A261F6L2</accession>
<sequence>MANQEEKYTTMAQQAIGDAIQTASAAGNPTVEPLHLLDSLLRQDGGVVKGLVQATGANVQEIGAQVRHALTQLPAASGSSTTQPDASRQLTVALVNAQKEMSKLGDEYVSTEHLLIGIAIGPSDAADILSRAGVSPDKLRKAVPSIRGGAHVTSPDAEGTYKALEKYSTDLTKQAREGKLDPVIGRDREIRRVMQILERRTKNNPVLIGEAGVGKGAVVEGMAERMVCGEVTTGVKNKGLVALDLGSMVAGSKYRGEFEERFKAVRNEIRQSDGNVIA</sequence>
<dbReference type="Pfam" id="PF02861">
    <property type="entry name" value="Clp_N"/>
    <property type="match status" value="1"/>
</dbReference>
<dbReference type="GO" id="GO:0005737">
    <property type="term" value="C:cytoplasm"/>
    <property type="evidence" value="ECO:0007669"/>
    <property type="project" value="TreeGrafter"/>
</dbReference>
<protein>
    <submittedName>
        <fullName evidence="5">ATPase AAA</fullName>
    </submittedName>
</protein>
<dbReference type="InterPro" id="IPR004176">
    <property type="entry name" value="Clp_R_N"/>
</dbReference>
<dbReference type="Gene3D" id="1.10.1780.10">
    <property type="entry name" value="Clp, N-terminal domain"/>
    <property type="match status" value="1"/>
</dbReference>
<evidence type="ECO:0000256" key="1">
    <source>
        <dbReference type="ARBA" id="ARBA00022741"/>
    </source>
</evidence>
<evidence type="ECO:0000313" key="6">
    <source>
        <dbReference type="Proteomes" id="UP000228976"/>
    </source>
</evidence>
<keyword evidence="2" id="KW-0067">ATP-binding</keyword>
<dbReference type="CDD" id="cd00009">
    <property type="entry name" value="AAA"/>
    <property type="match status" value="1"/>
</dbReference>
<dbReference type="PANTHER" id="PTHR11638:SF18">
    <property type="entry name" value="HEAT SHOCK PROTEIN 104"/>
    <property type="match status" value="1"/>
</dbReference>
<keyword evidence="1" id="KW-0547">Nucleotide-binding</keyword>
<dbReference type="EMBL" id="MWWU01000008">
    <property type="protein sequence ID" value="OZG54673.1"/>
    <property type="molecule type" value="Genomic_DNA"/>
</dbReference>
<comment type="caution">
    <text evidence="5">The sequence shown here is derived from an EMBL/GenBank/DDBJ whole genome shotgun (WGS) entry which is preliminary data.</text>
</comment>
<feature type="domain" description="Clp R" evidence="4">
    <location>
        <begin position="5"/>
        <end position="149"/>
    </location>
</feature>
<dbReference type="SUPFAM" id="SSF81923">
    <property type="entry name" value="Double Clp-N motif"/>
    <property type="match status" value="1"/>
</dbReference>
<dbReference type="InterPro" id="IPR050130">
    <property type="entry name" value="ClpA_ClpB"/>
</dbReference>
<dbReference type="Gene3D" id="3.40.50.300">
    <property type="entry name" value="P-loop containing nucleotide triphosphate hydrolases"/>
    <property type="match status" value="1"/>
</dbReference>
<dbReference type="RefSeq" id="WP_275542019.1">
    <property type="nucleotide sequence ID" value="NZ_MWWU01000008.1"/>
</dbReference>
<proteinExistence type="predicted"/>
<organism evidence="5 6">
    <name type="scientific">Aeriscardovia aeriphila</name>
    <dbReference type="NCBI Taxonomy" id="218139"/>
    <lineage>
        <taxon>Bacteria</taxon>
        <taxon>Bacillati</taxon>
        <taxon>Actinomycetota</taxon>
        <taxon>Actinomycetes</taxon>
        <taxon>Bifidobacteriales</taxon>
        <taxon>Bifidobacteriaceae</taxon>
        <taxon>Aeriscardovia</taxon>
    </lineage>
</organism>
<evidence type="ECO:0000256" key="2">
    <source>
        <dbReference type="ARBA" id="ARBA00022840"/>
    </source>
</evidence>
<reference evidence="5 6" key="1">
    <citation type="journal article" date="2017" name="BMC Genomics">
        <title>Comparative genomic and phylogenomic analyses of the Bifidobacteriaceae family.</title>
        <authorList>
            <person name="Lugli G.A."/>
            <person name="Milani C."/>
            <person name="Turroni F."/>
            <person name="Duranti S."/>
            <person name="Mancabelli L."/>
            <person name="Mangifesta M."/>
            <person name="Ferrario C."/>
            <person name="Modesto M."/>
            <person name="Mattarelli P."/>
            <person name="Jiri K."/>
            <person name="van Sinderen D."/>
            <person name="Ventura M."/>
        </authorList>
    </citation>
    <scope>NUCLEOTIDE SEQUENCE [LARGE SCALE GENOMIC DNA]</scope>
    <source>
        <strain evidence="5 6">LMG 21773</strain>
    </source>
</reference>
<evidence type="ECO:0000256" key="3">
    <source>
        <dbReference type="PROSITE-ProRule" id="PRU01251"/>
    </source>
</evidence>
<gene>
    <name evidence="5" type="ORF">AEAE_1286</name>
</gene>
<dbReference type="GO" id="GO:0016887">
    <property type="term" value="F:ATP hydrolysis activity"/>
    <property type="evidence" value="ECO:0007669"/>
    <property type="project" value="TreeGrafter"/>
</dbReference>